<dbReference type="InterPro" id="IPR050490">
    <property type="entry name" value="Bact_solute-bd_prot1"/>
</dbReference>
<evidence type="ECO:0000313" key="8">
    <source>
        <dbReference type="Proteomes" id="UP000002064"/>
    </source>
</evidence>
<dbReference type="EMBL" id="CP002032">
    <property type="protein sequence ID" value="ADH60050.1"/>
    <property type="molecule type" value="Genomic_DNA"/>
</dbReference>
<keyword evidence="4" id="KW-0564">Palmitate</keyword>
<accession>A0ABN3Z2I7</accession>
<protein>
    <submittedName>
        <fullName evidence="7">Extracellular solute-binding protein family 1</fullName>
    </submittedName>
</protein>
<feature type="chain" id="PRO_5045744750" evidence="6">
    <location>
        <begin position="22"/>
        <end position="465"/>
    </location>
</feature>
<name>A0ABN3Z2I7_THEM3</name>
<feature type="signal peptide" evidence="6">
    <location>
        <begin position="1"/>
        <end position="21"/>
    </location>
</feature>
<keyword evidence="2 6" id="KW-0732">Signal</keyword>
<evidence type="ECO:0000256" key="6">
    <source>
        <dbReference type="SAM" id="SignalP"/>
    </source>
</evidence>
<sequence length="465" mass="52475">MKAKKLISILLTIIFITSMLSGCSKTTNQPNGEASSAKKDIVKVWTFPVEKDYEQNFAKIKEDFESKNPNIEIQVEVLSWAEGVKKFDTAINAGDPPDLMFIVPSAKYVQTGLAVPIEDYIDKETLSDYYPVALEYMKVGGKLYGLPLYMKIHTIAGNKKLMEDAGIDWKKIQENGWTWDEFKELTKKGTKINAEGKQQYGFVFHGAGVDITELLNHMLMNNGLPYMVDEKGKFTYTDPKFLETLKFIRSLIDEGIMPKESNQITPQKRMELFYTEQAMIIGKAMPYYEVVIGDNNKKVQEKTAPPDQKVVDFVLLPEPHAAGQKAITPGGVDGYSMFKQKNYNGPVSQEEHLRNVGKVLVALTSGYAGISAKILLLPQVTKSGDQMWKDKYTMKPENKEEVDRLFKNVLPPVQLDPAISQKAQKLYDEIIKAEYPALLGGDITPEKMYEDVKKAAREIFGDNIY</sequence>
<gene>
    <name evidence="7" type="ordered locus">Tmath_0268</name>
</gene>
<keyword evidence="3" id="KW-0472">Membrane</keyword>
<dbReference type="PROSITE" id="PS51257">
    <property type="entry name" value="PROKAR_LIPOPROTEIN"/>
    <property type="match status" value="1"/>
</dbReference>
<dbReference type="InterPro" id="IPR006059">
    <property type="entry name" value="SBP"/>
</dbReference>
<dbReference type="PANTHER" id="PTHR43649">
    <property type="entry name" value="ARABINOSE-BINDING PROTEIN-RELATED"/>
    <property type="match status" value="1"/>
</dbReference>
<dbReference type="PANTHER" id="PTHR43649:SF33">
    <property type="entry name" value="POLYGALACTURONAN_RHAMNOGALACTURONAN-BINDING PROTEIN YTCQ"/>
    <property type="match status" value="1"/>
</dbReference>
<evidence type="ECO:0000313" key="7">
    <source>
        <dbReference type="EMBL" id="ADH60050.1"/>
    </source>
</evidence>
<dbReference type="Gene3D" id="3.40.190.10">
    <property type="entry name" value="Periplasmic binding protein-like II"/>
    <property type="match status" value="1"/>
</dbReference>
<keyword evidence="8" id="KW-1185">Reference proteome</keyword>
<evidence type="ECO:0000256" key="3">
    <source>
        <dbReference type="ARBA" id="ARBA00023136"/>
    </source>
</evidence>
<dbReference type="Pfam" id="PF01547">
    <property type="entry name" value="SBP_bac_1"/>
    <property type="match status" value="1"/>
</dbReference>
<reference evidence="7 8" key="1">
    <citation type="submission" date="2010-05" db="EMBL/GenBank/DDBJ databases">
        <title>Complete sequence of Thermoanaerobacter mathranii subsp. mathranii mathranii str. A3.</title>
        <authorList>
            <consortium name="US DOE Joint Genome Institute"/>
            <person name="Lucas S."/>
            <person name="Copeland A."/>
            <person name="Lapidus A."/>
            <person name="Cheng J.-F."/>
            <person name="Bruce D."/>
            <person name="Goodwin L."/>
            <person name="Pitluck S."/>
            <person name="Held B."/>
            <person name="Detter J.C."/>
            <person name="Han C."/>
            <person name="Tapia R."/>
            <person name="Land M."/>
            <person name="Hauser L."/>
            <person name="Kyrpides N."/>
            <person name="Mikhailova N."/>
            <person name="Zhou J."/>
            <person name="Hemme C."/>
            <person name="Woyke T."/>
        </authorList>
    </citation>
    <scope>NUCLEOTIDE SEQUENCE [LARGE SCALE GENOMIC DNA]</scope>
    <source>
        <strain evidence="7 8">A3</strain>
    </source>
</reference>
<evidence type="ECO:0000256" key="1">
    <source>
        <dbReference type="ARBA" id="ARBA00022475"/>
    </source>
</evidence>
<keyword evidence="1" id="KW-1003">Cell membrane</keyword>
<evidence type="ECO:0000256" key="2">
    <source>
        <dbReference type="ARBA" id="ARBA00022729"/>
    </source>
</evidence>
<evidence type="ECO:0000256" key="5">
    <source>
        <dbReference type="ARBA" id="ARBA00023288"/>
    </source>
</evidence>
<dbReference type="RefSeq" id="WP_013149689.1">
    <property type="nucleotide sequence ID" value="NC_014209.1"/>
</dbReference>
<proteinExistence type="predicted"/>
<evidence type="ECO:0000256" key="4">
    <source>
        <dbReference type="ARBA" id="ARBA00023139"/>
    </source>
</evidence>
<dbReference type="SUPFAM" id="SSF53850">
    <property type="entry name" value="Periplasmic binding protein-like II"/>
    <property type="match status" value="1"/>
</dbReference>
<dbReference type="Proteomes" id="UP000002064">
    <property type="component" value="Chromosome"/>
</dbReference>
<keyword evidence="5" id="KW-0449">Lipoprotein</keyword>
<organism evidence="7 8">
    <name type="scientific">Thermoanaerobacter mathranii subsp. mathranii (strain DSM 11426 / CCUG 53645 / CIP 108742 / A3)</name>
    <dbReference type="NCBI Taxonomy" id="583358"/>
    <lineage>
        <taxon>Bacteria</taxon>
        <taxon>Bacillati</taxon>
        <taxon>Bacillota</taxon>
        <taxon>Clostridia</taxon>
        <taxon>Thermoanaerobacterales</taxon>
        <taxon>Thermoanaerobacteraceae</taxon>
        <taxon>Thermoanaerobacter</taxon>
    </lineage>
</organism>